<keyword evidence="5" id="KW-0597">Phosphoprotein</keyword>
<dbReference type="Pfam" id="PF00512">
    <property type="entry name" value="HisKA"/>
    <property type="match status" value="1"/>
</dbReference>
<keyword evidence="7 14" id="KW-0812">Transmembrane</keyword>
<dbReference type="CDD" id="cd00075">
    <property type="entry name" value="HATPase"/>
    <property type="match status" value="1"/>
</dbReference>
<keyword evidence="4" id="KW-1003">Cell membrane</keyword>
<dbReference type="SUPFAM" id="SSF47384">
    <property type="entry name" value="Homodimeric domain of signal transducing histidine kinase"/>
    <property type="match status" value="1"/>
</dbReference>
<dbReference type="PANTHER" id="PTHR43065:SF10">
    <property type="entry name" value="PEROXIDE STRESS-ACTIVATED HISTIDINE KINASE MAK3"/>
    <property type="match status" value="1"/>
</dbReference>
<dbReference type="SMART" id="SM00387">
    <property type="entry name" value="HATPase_c"/>
    <property type="match status" value="1"/>
</dbReference>
<dbReference type="CDD" id="cd00130">
    <property type="entry name" value="PAS"/>
    <property type="match status" value="1"/>
</dbReference>
<evidence type="ECO:0000256" key="13">
    <source>
        <dbReference type="ARBA" id="ARBA00023136"/>
    </source>
</evidence>
<name>A0ABV6GH31_9BACI</name>
<evidence type="ECO:0000256" key="2">
    <source>
        <dbReference type="ARBA" id="ARBA00004651"/>
    </source>
</evidence>
<evidence type="ECO:0000256" key="11">
    <source>
        <dbReference type="ARBA" id="ARBA00022989"/>
    </source>
</evidence>
<dbReference type="Pfam" id="PF00989">
    <property type="entry name" value="PAS"/>
    <property type="match status" value="1"/>
</dbReference>
<dbReference type="SMART" id="SM00388">
    <property type="entry name" value="HisKA"/>
    <property type="match status" value="1"/>
</dbReference>
<gene>
    <name evidence="18" type="ORF">ACFFIX_16300</name>
</gene>
<dbReference type="PROSITE" id="PS50113">
    <property type="entry name" value="PAC"/>
    <property type="match status" value="1"/>
</dbReference>
<evidence type="ECO:0000256" key="14">
    <source>
        <dbReference type="SAM" id="Phobius"/>
    </source>
</evidence>
<dbReference type="CDD" id="cd18773">
    <property type="entry name" value="PDC1_HK_sensor"/>
    <property type="match status" value="1"/>
</dbReference>
<evidence type="ECO:0000256" key="6">
    <source>
        <dbReference type="ARBA" id="ARBA00022679"/>
    </source>
</evidence>
<dbReference type="EC" id="2.7.13.3" evidence="3"/>
<reference evidence="18 19" key="1">
    <citation type="submission" date="2024-09" db="EMBL/GenBank/DDBJ databases">
        <authorList>
            <person name="Sun Q."/>
            <person name="Mori K."/>
        </authorList>
    </citation>
    <scope>NUCLEOTIDE SEQUENCE [LARGE SCALE GENOMIC DNA]</scope>
    <source>
        <strain evidence="18 19">CCM 7228</strain>
    </source>
</reference>
<dbReference type="PRINTS" id="PR00344">
    <property type="entry name" value="BCTRLSENSOR"/>
</dbReference>
<keyword evidence="9" id="KW-0418">Kinase</keyword>
<evidence type="ECO:0000256" key="5">
    <source>
        <dbReference type="ARBA" id="ARBA00022553"/>
    </source>
</evidence>
<dbReference type="InterPro" id="IPR004358">
    <property type="entry name" value="Sig_transdc_His_kin-like_C"/>
</dbReference>
<dbReference type="InterPro" id="IPR000014">
    <property type="entry name" value="PAS"/>
</dbReference>
<dbReference type="PROSITE" id="PS50112">
    <property type="entry name" value="PAS"/>
    <property type="match status" value="1"/>
</dbReference>
<dbReference type="InterPro" id="IPR033479">
    <property type="entry name" value="dCache_1"/>
</dbReference>
<dbReference type="EMBL" id="JBHLVO010000015">
    <property type="protein sequence ID" value="MFC0272989.1"/>
    <property type="molecule type" value="Genomic_DNA"/>
</dbReference>
<dbReference type="RefSeq" id="WP_378935850.1">
    <property type="nucleotide sequence ID" value="NZ_JBHLVO010000015.1"/>
</dbReference>
<keyword evidence="11 14" id="KW-1133">Transmembrane helix</keyword>
<proteinExistence type="predicted"/>
<accession>A0ABV6GH31</accession>
<evidence type="ECO:0000259" key="15">
    <source>
        <dbReference type="PROSITE" id="PS50109"/>
    </source>
</evidence>
<evidence type="ECO:0000256" key="8">
    <source>
        <dbReference type="ARBA" id="ARBA00022741"/>
    </source>
</evidence>
<feature type="transmembrane region" description="Helical" evidence="14">
    <location>
        <begin position="285"/>
        <end position="306"/>
    </location>
</feature>
<dbReference type="InterPro" id="IPR003594">
    <property type="entry name" value="HATPase_dom"/>
</dbReference>
<evidence type="ECO:0000313" key="19">
    <source>
        <dbReference type="Proteomes" id="UP001589854"/>
    </source>
</evidence>
<comment type="catalytic activity">
    <reaction evidence="1">
        <text>ATP + protein L-histidine = ADP + protein N-phospho-L-histidine.</text>
        <dbReference type="EC" id="2.7.13.3"/>
    </reaction>
</comment>
<evidence type="ECO:0000259" key="17">
    <source>
        <dbReference type="PROSITE" id="PS50113"/>
    </source>
</evidence>
<dbReference type="Gene3D" id="3.30.565.10">
    <property type="entry name" value="Histidine kinase-like ATPase, C-terminal domain"/>
    <property type="match status" value="1"/>
</dbReference>
<evidence type="ECO:0000256" key="7">
    <source>
        <dbReference type="ARBA" id="ARBA00022692"/>
    </source>
</evidence>
<feature type="domain" description="Histidine kinase" evidence="15">
    <location>
        <begin position="504"/>
        <end position="717"/>
    </location>
</feature>
<evidence type="ECO:0000256" key="4">
    <source>
        <dbReference type="ARBA" id="ARBA00022475"/>
    </source>
</evidence>
<comment type="subcellular location">
    <subcellularLocation>
        <location evidence="2">Cell membrane</location>
        <topology evidence="2">Multi-pass membrane protein</topology>
    </subcellularLocation>
</comment>
<dbReference type="InterPro" id="IPR000700">
    <property type="entry name" value="PAS-assoc_C"/>
</dbReference>
<dbReference type="PROSITE" id="PS50109">
    <property type="entry name" value="HIS_KIN"/>
    <property type="match status" value="1"/>
</dbReference>
<evidence type="ECO:0000256" key="1">
    <source>
        <dbReference type="ARBA" id="ARBA00000085"/>
    </source>
</evidence>
<dbReference type="InterPro" id="IPR036890">
    <property type="entry name" value="HATPase_C_sf"/>
</dbReference>
<dbReference type="CDD" id="cd00082">
    <property type="entry name" value="HisKA"/>
    <property type="match status" value="1"/>
</dbReference>
<feature type="domain" description="PAS" evidence="16">
    <location>
        <begin position="367"/>
        <end position="411"/>
    </location>
</feature>
<dbReference type="SMART" id="SM00091">
    <property type="entry name" value="PAS"/>
    <property type="match status" value="1"/>
</dbReference>
<dbReference type="SUPFAM" id="SSF55874">
    <property type="entry name" value="ATPase domain of HSP90 chaperone/DNA topoisomerase II/histidine kinase"/>
    <property type="match status" value="1"/>
</dbReference>
<feature type="transmembrane region" description="Helical" evidence="14">
    <location>
        <begin position="20"/>
        <end position="39"/>
    </location>
</feature>
<dbReference type="Gene3D" id="3.30.450.20">
    <property type="entry name" value="PAS domain"/>
    <property type="match status" value="2"/>
</dbReference>
<protein>
    <recommendedName>
        <fullName evidence="3">histidine kinase</fullName>
        <ecNumber evidence="3">2.7.13.3</ecNumber>
    </recommendedName>
</protein>
<sequence>MKTLYTKLIEPIKRSITKKYVILFAITFILPTILIYQLIVGYAERMIERDIIETNISDTDSLVKRINKEISEIVLQLQLISGNDTDDELDVDLIYQRSKLAISQSAIIHTLYFLNDEKKLIFEAPFVPRVEDSIVYDYPKFEEVKWNRNYAVSDYTINFRDDLAVSVAVPVFNDKQQFIGVLVAELSQDFLADTLRSFSVSRGHFSYIVDRKGRVFSSSNEKEIGFDYSSELIFNKLLHDSFGVMKEDYLDEKSIIAYQTMRDGWGLVYGVPENIAFEPIRKLSFLFTISFLGIIALSLLFIWMGIRNIVYPIVRLTKYSKQYREKMFFESENEYPNERNDEVGELRRTIISVGNSNFKNQKMLEEKERYLHDVIEGIPYGIITINKDAIITYVNQQLEKMVGYSREEMIGIPLSELPIKNDNRDFKLLHSLVSHQPSSESESYIINADGQKLMIKIATARFYNEQKESIGSIAVLQDISQVKLLESRLKQNDKLALIGQITTGIAHEIKNPLAILSGSSELLVEEVEEAACPEEIIELSKDIKQVVVRMNVIANNFLSFAKINKKDAEPIDVRNVMEEVLHLVRLKSTESKVQVIRDFDFVPKLIGVEDQLIQAFLNLILNALDAMSKGGTLTVFIYEKKQVREGQFVIVKIVDTGQGIPEKEIKWLFDPFFSTKETGNGLGLTIARDIIREHNGELTIHSSNDGTKVECCFFVGHEGNV</sequence>
<dbReference type="InterPro" id="IPR005467">
    <property type="entry name" value="His_kinase_dom"/>
</dbReference>
<evidence type="ECO:0000259" key="16">
    <source>
        <dbReference type="PROSITE" id="PS50112"/>
    </source>
</evidence>
<dbReference type="Pfam" id="PF02743">
    <property type="entry name" value="dCache_1"/>
    <property type="match status" value="1"/>
</dbReference>
<evidence type="ECO:0000256" key="10">
    <source>
        <dbReference type="ARBA" id="ARBA00022840"/>
    </source>
</evidence>
<dbReference type="InterPro" id="IPR036097">
    <property type="entry name" value="HisK_dim/P_sf"/>
</dbReference>
<dbReference type="CDD" id="cd18774">
    <property type="entry name" value="PDC2_HK_sensor"/>
    <property type="match status" value="1"/>
</dbReference>
<keyword evidence="6" id="KW-0808">Transferase</keyword>
<evidence type="ECO:0000313" key="18">
    <source>
        <dbReference type="EMBL" id="MFC0272989.1"/>
    </source>
</evidence>
<dbReference type="InterPro" id="IPR035965">
    <property type="entry name" value="PAS-like_dom_sf"/>
</dbReference>
<dbReference type="Gene3D" id="1.10.287.130">
    <property type="match status" value="1"/>
</dbReference>
<dbReference type="Proteomes" id="UP001589854">
    <property type="component" value="Unassembled WGS sequence"/>
</dbReference>
<keyword evidence="8" id="KW-0547">Nucleotide-binding</keyword>
<dbReference type="SUPFAM" id="SSF55785">
    <property type="entry name" value="PYP-like sensor domain (PAS domain)"/>
    <property type="match status" value="1"/>
</dbReference>
<dbReference type="NCBIfam" id="TIGR00229">
    <property type="entry name" value="sensory_box"/>
    <property type="match status" value="1"/>
</dbReference>
<evidence type="ECO:0000256" key="9">
    <source>
        <dbReference type="ARBA" id="ARBA00022777"/>
    </source>
</evidence>
<comment type="caution">
    <text evidence="18">The sequence shown here is derived from an EMBL/GenBank/DDBJ whole genome shotgun (WGS) entry which is preliminary data.</text>
</comment>
<feature type="domain" description="PAC" evidence="17">
    <location>
        <begin position="439"/>
        <end position="491"/>
    </location>
</feature>
<keyword evidence="10 18" id="KW-0067">ATP-binding</keyword>
<keyword evidence="19" id="KW-1185">Reference proteome</keyword>
<dbReference type="InterPro" id="IPR013767">
    <property type="entry name" value="PAS_fold"/>
</dbReference>
<dbReference type="PANTHER" id="PTHR43065">
    <property type="entry name" value="SENSOR HISTIDINE KINASE"/>
    <property type="match status" value="1"/>
</dbReference>
<evidence type="ECO:0000256" key="12">
    <source>
        <dbReference type="ARBA" id="ARBA00023012"/>
    </source>
</evidence>
<keyword evidence="12" id="KW-0902">Two-component regulatory system</keyword>
<dbReference type="InterPro" id="IPR003661">
    <property type="entry name" value="HisK_dim/P_dom"/>
</dbReference>
<dbReference type="GO" id="GO:0005524">
    <property type="term" value="F:ATP binding"/>
    <property type="evidence" value="ECO:0007669"/>
    <property type="project" value="UniProtKB-KW"/>
</dbReference>
<dbReference type="Pfam" id="PF02518">
    <property type="entry name" value="HATPase_c"/>
    <property type="match status" value="1"/>
</dbReference>
<organism evidence="18 19">
    <name type="scientific">Metabacillus herbersteinensis</name>
    <dbReference type="NCBI Taxonomy" id="283816"/>
    <lineage>
        <taxon>Bacteria</taxon>
        <taxon>Bacillati</taxon>
        <taxon>Bacillota</taxon>
        <taxon>Bacilli</taxon>
        <taxon>Bacillales</taxon>
        <taxon>Bacillaceae</taxon>
        <taxon>Metabacillus</taxon>
    </lineage>
</organism>
<keyword evidence="13 14" id="KW-0472">Membrane</keyword>
<evidence type="ECO:0000256" key="3">
    <source>
        <dbReference type="ARBA" id="ARBA00012438"/>
    </source>
</evidence>
<dbReference type="Gene3D" id="6.10.340.10">
    <property type="match status" value="1"/>
</dbReference>